<reference evidence="2" key="1">
    <citation type="submission" date="2016-11" db="EMBL/GenBank/DDBJ databases">
        <authorList>
            <person name="Varghese N."/>
            <person name="Submissions S."/>
        </authorList>
    </citation>
    <scope>NUCLEOTIDE SEQUENCE [LARGE SCALE GENOMIC DNA]</scope>
    <source>
        <strain evidence="2">DSM 19741</strain>
    </source>
</reference>
<keyword evidence="2" id="KW-1185">Reference proteome</keyword>
<dbReference type="RefSeq" id="WP_072987463.1">
    <property type="nucleotide sequence ID" value="NZ_FQWE01000001.1"/>
</dbReference>
<sequence length="115" mass="12090">MTGVDTAKSSTFGAGVFGHYYFLELGERFKTYASGNLSFGRLKSGLGNGDVTTNGASLGDGIAINYFVTEVIILRYSTSKVDIARGKNSSRLGLGLNGNVVNLFARGSFGVGCLF</sequence>
<dbReference type="AlphaFoldDB" id="A0A1M5EHQ8"/>
<dbReference type="OrthoDB" id="945117at2"/>
<accession>A0A1M5EHQ8</accession>
<gene>
    <name evidence="1" type="ORF">SAMN05444396_101393</name>
</gene>
<evidence type="ECO:0008006" key="3">
    <source>
        <dbReference type="Google" id="ProtNLM"/>
    </source>
</evidence>
<dbReference type="Proteomes" id="UP000184036">
    <property type="component" value="Unassembled WGS sequence"/>
</dbReference>
<name>A0A1M5EHQ8_9FLAO</name>
<protein>
    <recommendedName>
        <fullName evidence="3">Outer membrane protein beta-barrel domain-containing protein</fullName>
    </recommendedName>
</protein>
<organism evidence="1 2">
    <name type="scientific">Flavobacterium segetis</name>
    <dbReference type="NCBI Taxonomy" id="271157"/>
    <lineage>
        <taxon>Bacteria</taxon>
        <taxon>Pseudomonadati</taxon>
        <taxon>Bacteroidota</taxon>
        <taxon>Flavobacteriia</taxon>
        <taxon>Flavobacteriales</taxon>
        <taxon>Flavobacteriaceae</taxon>
        <taxon>Flavobacterium</taxon>
    </lineage>
</organism>
<evidence type="ECO:0000313" key="1">
    <source>
        <dbReference type="EMBL" id="SHF78785.1"/>
    </source>
</evidence>
<proteinExistence type="predicted"/>
<evidence type="ECO:0000313" key="2">
    <source>
        <dbReference type="Proteomes" id="UP000184036"/>
    </source>
</evidence>
<dbReference type="EMBL" id="FQWE01000001">
    <property type="protein sequence ID" value="SHF78785.1"/>
    <property type="molecule type" value="Genomic_DNA"/>
</dbReference>
<dbReference type="STRING" id="271157.SAMN05444396_101393"/>